<gene>
    <name evidence="3" type="ORF">STRLI_000442</name>
</gene>
<organism evidence="3 4">
    <name type="scientific">Streptomyces nigrescens</name>
    <dbReference type="NCBI Taxonomy" id="1920"/>
    <lineage>
        <taxon>Bacteria</taxon>
        <taxon>Bacillati</taxon>
        <taxon>Actinomycetota</taxon>
        <taxon>Actinomycetes</taxon>
        <taxon>Kitasatosporales</taxon>
        <taxon>Streptomycetaceae</taxon>
        <taxon>Streptomyces</taxon>
    </lineage>
</organism>
<dbReference type="RefSeq" id="WP_159483865.1">
    <property type="nucleotide sequence ID" value="NZ_BLIP01000001.1"/>
</dbReference>
<dbReference type="EMBL" id="CP114202">
    <property type="protein sequence ID" value="WAT94773.1"/>
    <property type="molecule type" value="Genomic_DNA"/>
</dbReference>
<dbReference type="Gene3D" id="3.60.40.10">
    <property type="entry name" value="PPM-type phosphatase domain"/>
    <property type="match status" value="1"/>
</dbReference>
<evidence type="ECO:0000256" key="1">
    <source>
        <dbReference type="ARBA" id="ARBA00022801"/>
    </source>
</evidence>
<proteinExistence type="predicted"/>
<name>A0ABY7I7T1_STRNI</name>
<dbReference type="PANTHER" id="PTHR43156">
    <property type="entry name" value="STAGE II SPORULATION PROTEIN E-RELATED"/>
    <property type="match status" value="1"/>
</dbReference>
<evidence type="ECO:0000259" key="2">
    <source>
        <dbReference type="SMART" id="SM00331"/>
    </source>
</evidence>
<keyword evidence="4" id="KW-1185">Reference proteome</keyword>
<dbReference type="PANTHER" id="PTHR43156:SF2">
    <property type="entry name" value="STAGE II SPORULATION PROTEIN E"/>
    <property type="match status" value="1"/>
</dbReference>
<dbReference type="SMART" id="SM00331">
    <property type="entry name" value="PP2C_SIG"/>
    <property type="match status" value="1"/>
</dbReference>
<dbReference type="InterPro" id="IPR001932">
    <property type="entry name" value="PPM-type_phosphatase-like_dom"/>
</dbReference>
<dbReference type="InterPro" id="IPR052016">
    <property type="entry name" value="Bact_Sigma-Reg"/>
</dbReference>
<keyword evidence="1" id="KW-0378">Hydrolase</keyword>
<evidence type="ECO:0000313" key="3">
    <source>
        <dbReference type="EMBL" id="WAT94773.1"/>
    </source>
</evidence>
<dbReference type="Pfam" id="PF07228">
    <property type="entry name" value="SpoIIE"/>
    <property type="match status" value="1"/>
</dbReference>
<accession>A0ABY7I7T1</accession>
<protein>
    <submittedName>
        <fullName evidence="3">Serine/threonine-protein phosphatase</fullName>
    </submittedName>
</protein>
<evidence type="ECO:0000313" key="4">
    <source>
        <dbReference type="Proteomes" id="UP001210609"/>
    </source>
</evidence>
<dbReference type="InterPro" id="IPR036457">
    <property type="entry name" value="PPM-type-like_dom_sf"/>
</dbReference>
<feature type="domain" description="PPM-type phosphatase" evidence="2">
    <location>
        <begin position="168"/>
        <end position="382"/>
    </location>
</feature>
<sequence>MTQRPEVARALQASAPHALVDTLRAVLAEGYGALSVELLLADYGATALAPFGAVGTAAAPVPVANSAEGRAFGSQQPRQRSRHGDVVEHHLPVTVRGERTGILTVRLPVERSVPEAVDGLAQAAGLLGHELMVAERDTDVYQRARRISRLTLAAEMQWQLLPARACSAEEYAIGAHLEPAYDTHGDNYDWASDADELTLAVTDGMGTGVDASMLTHLAVNALRNARRAGISIEDQAALADQALYAQYRGAAYVSTLLLCFDLATGRVRAVDAGSPQLWRLRRRTIERIELEPQMPLGMFEETHYKAQEFEVLPGDRLLIVSDGVYAAHSPQGEAYAERALARTLHAGRLLPAADVPRAVLRDLAAYRDAESLDDSLVLCVDWFGRQGDRPAEPGQAAGTVPDAR</sequence>
<reference evidence="3 4" key="1">
    <citation type="submission" date="2022-12" db="EMBL/GenBank/DDBJ databases">
        <authorList>
            <person name="Ruckert C."/>
            <person name="Busche T."/>
            <person name="Kalinowski J."/>
            <person name="Wittmann C."/>
        </authorList>
    </citation>
    <scope>NUCLEOTIDE SEQUENCE [LARGE SCALE GENOMIC DNA]</scope>
    <source>
        <strain evidence="3 4">DSM 40555</strain>
    </source>
</reference>
<dbReference type="SUPFAM" id="SSF81606">
    <property type="entry name" value="PP2C-like"/>
    <property type="match status" value="1"/>
</dbReference>
<dbReference type="Proteomes" id="UP001210609">
    <property type="component" value="Chromosome"/>
</dbReference>